<dbReference type="KEGG" id="abac:LuPra_06010"/>
<dbReference type="Proteomes" id="UP000076079">
    <property type="component" value="Chromosome"/>
</dbReference>
<organism evidence="1 2">
    <name type="scientific">Luteitalea pratensis</name>
    <dbReference type="NCBI Taxonomy" id="1855912"/>
    <lineage>
        <taxon>Bacteria</taxon>
        <taxon>Pseudomonadati</taxon>
        <taxon>Acidobacteriota</taxon>
        <taxon>Vicinamibacteria</taxon>
        <taxon>Vicinamibacterales</taxon>
        <taxon>Vicinamibacteraceae</taxon>
        <taxon>Luteitalea</taxon>
    </lineage>
</organism>
<dbReference type="GO" id="GO:0004799">
    <property type="term" value="F:thymidylate synthase activity"/>
    <property type="evidence" value="ECO:0007669"/>
    <property type="project" value="TreeGrafter"/>
</dbReference>
<dbReference type="AlphaFoldDB" id="A0A143PWY5"/>
<dbReference type="Pfam" id="PF02511">
    <property type="entry name" value="Thy1"/>
    <property type="match status" value="1"/>
</dbReference>
<dbReference type="EMBL" id="CP015136">
    <property type="protein sequence ID" value="AMY12728.1"/>
    <property type="molecule type" value="Genomic_DNA"/>
</dbReference>
<dbReference type="RefSeq" id="WP_110174162.1">
    <property type="nucleotide sequence ID" value="NZ_CP015136.1"/>
</dbReference>
<dbReference type="GO" id="GO:0006231">
    <property type="term" value="P:dTMP biosynthetic process"/>
    <property type="evidence" value="ECO:0007669"/>
    <property type="project" value="InterPro"/>
</dbReference>
<dbReference type="GO" id="GO:0050797">
    <property type="term" value="F:thymidylate synthase (FAD) activity"/>
    <property type="evidence" value="ECO:0007669"/>
    <property type="project" value="InterPro"/>
</dbReference>
<dbReference type="PANTHER" id="PTHR34934">
    <property type="entry name" value="FLAVIN-DEPENDENT THYMIDYLATE SYNTHASE"/>
    <property type="match status" value="1"/>
</dbReference>
<dbReference type="InterPro" id="IPR036098">
    <property type="entry name" value="Thymidylate_synthase_ThyX_sf"/>
</dbReference>
<dbReference type="PATRIC" id="fig|1813736.3.peg.6314"/>
<evidence type="ECO:0000313" key="1">
    <source>
        <dbReference type="EMBL" id="AMY12728.1"/>
    </source>
</evidence>
<reference evidence="2" key="2">
    <citation type="submission" date="2016-04" db="EMBL/GenBank/DDBJ databases">
        <title>First Complete Genome Sequence of a Subdivision 6 Acidobacterium.</title>
        <authorList>
            <person name="Huang S."/>
            <person name="Vieira S."/>
            <person name="Bunk B."/>
            <person name="Riedel T."/>
            <person name="Sproeer C."/>
            <person name="Overmann J."/>
        </authorList>
    </citation>
    <scope>NUCLEOTIDE SEQUENCE [LARGE SCALE GENOMIC DNA]</scope>
    <source>
        <strain evidence="2">DSM 100886 HEG_-6_39</strain>
    </source>
</reference>
<keyword evidence="2" id="KW-1185">Reference proteome</keyword>
<dbReference type="PROSITE" id="PS51331">
    <property type="entry name" value="THYX"/>
    <property type="match status" value="1"/>
</dbReference>
<evidence type="ECO:0000313" key="2">
    <source>
        <dbReference type="Proteomes" id="UP000076079"/>
    </source>
</evidence>
<sequence length="275" mass="31005">MPYHAEVLLDSVNPTGQRLITFVLRFPRFVLSEFNTHRMFSRNASSSRAIPTTRLMQQLREDPVLPVEWGRNQSGMQAHEVLDADAARAAEAAWLGARDAALAHAEQLRTTGVHKQIVNRVLEPWMWASVIVSATTYDNFFTLRCHPDAQPEIKRLADLMRAAYEASTPEPRETGEWHLPFVGVDDGDLSIEERKQVSVARCARVSYLTHVGTRDIAADKVLHQRLLDAGHWSPFEHVAVAASGEARFNNFTGWQAYRHQMEQARVLVMSEVAPA</sequence>
<dbReference type="SUPFAM" id="SSF69796">
    <property type="entry name" value="Thymidylate synthase-complementing protein Thy1"/>
    <property type="match status" value="2"/>
</dbReference>
<dbReference type="GO" id="GO:0050660">
    <property type="term" value="F:flavin adenine dinucleotide binding"/>
    <property type="evidence" value="ECO:0007669"/>
    <property type="project" value="InterPro"/>
</dbReference>
<dbReference type="PANTHER" id="PTHR34934:SF1">
    <property type="entry name" value="FLAVIN-DEPENDENT THYMIDYLATE SYNTHASE"/>
    <property type="match status" value="1"/>
</dbReference>
<gene>
    <name evidence="1" type="ORF">LuPra_06010</name>
</gene>
<dbReference type="STRING" id="1855912.LuPra_06010"/>
<name>A0A143PWY5_LUTPR</name>
<accession>A0A143PWY5</accession>
<dbReference type="Gene3D" id="3.30.1360.170">
    <property type="match status" value="2"/>
</dbReference>
<dbReference type="OrthoDB" id="9156729at2"/>
<reference evidence="1 2" key="1">
    <citation type="journal article" date="2016" name="Genome Announc.">
        <title>First Complete Genome Sequence of a Subdivision 6 Acidobacterium Strain.</title>
        <authorList>
            <person name="Huang S."/>
            <person name="Vieira S."/>
            <person name="Bunk B."/>
            <person name="Riedel T."/>
            <person name="Sproer C."/>
            <person name="Overmann J."/>
        </authorList>
    </citation>
    <scope>NUCLEOTIDE SEQUENCE [LARGE SCALE GENOMIC DNA]</scope>
    <source>
        <strain evidence="2">DSM 100886 HEG_-6_39</strain>
    </source>
</reference>
<proteinExistence type="predicted"/>
<dbReference type="InterPro" id="IPR003669">
    <property type="entry name" value="Thymidylate_synthase_ThyX"/>
</dbReference>
<dbReference type="GO" id="GO:0070402">
    <property type="term" value="F:NADPH binding"/>
    <property type="evidence" value="ECO:0007669"/>
    <property type="project" value="TreeGrafter"/>
</dbReference>
<protein>
    <submittedName>
        <fullName evidence="1">FAD-dependent thymidylate synthase</fullName>
    </submittedName>
</protein>